<evidence type="ECO:0000256" key="7">
    <source>
        <dbReference type="ARBA" id="ARBA00023284"/>
    </source>
</evidence>
<evidence type="ECO:0000256" key="4">
    <source>
        <dbReference type="ARBA" id="ARBA00022862"/>
    </source>
</evidence>
<dbReference type="EMBL" id="JBGUBD010000011">
    <property type="protein sequence ID" value="MFA9479711.1"/>
    <property type="molecule type" value="Genomic_DNA"/>
</dbReference>
<evidence type="ECO:0000256" key="2">
    <source>
        <dbReference type="ARBA" id="ARBA00013017"/>
    </source>
</evidence>
<evidence type="ECO:0000256" key="10">
    <source>
        <dbReference type="ARBA" id="ARBA00042639"/>
    </source>
</evidence>
<dbReference type="InterPro" id="IPR036249">
    <property type="entry name" value="Thioredoxin-like_sf"/>
</dbReference>
<evidence type="ECO:0000256" key="9">
    <source>
        <dbReference type="ARBA" id="ARBA00038489"/>
    </source>
</evidence>
<keyword evidence="14" id="KW-1185">Reference proteome</keyword>
<dbReference type="CDD" id="cd02970">
    <property type="entry name" value="PRX_like2"/>
    <property type="match status" value="1"/>
</dbReference>
<evidence type="ECO:0000256" key="1">
    <source>
        <dbReference type="ARBA" id="ARBA00003330"/>
    </source>
</evidence>
<evidence type="ECO:0000256" key="6">
    <source>
        <dbReference type="ARBA" id="ARBA00023157"/>
    </source>
</evidence>
<evidence type="ECO:0000256" key="8">
    <source>
        <dbReference type="ARBA" id="ARBA00032824"/>
    </source>
</evidence>
<dbReference type="InterPro" id="IPR013766">
    <property type="entry name" value="Thioredoxin_domain"/>
</dbReference>
<gene>
    <name evidence="13" type="ORF">ACERK3_15595</name>
</gene>
<comment type="catalytic activity">
    <reaction evidence="11">
        <text>a hydroperoxide + [thioredoxin]-dithiol = an alcohol + [thioredoxin]-disulfide + H2O</text>
        <dbReference type="Rhea" id="RHEA:62620"/>
        <dbReference type="Rhea" id="RHEA-COMP:10698"/>
        <dbReference type="Rhea" id="RHEA-COMP:10700"/>
        <dbReference type="ChEBI" id="CHEBI:15377"/>
        <dbReference type="ChEBI" id="CHEBI:29950"/>
        <dbReference type="ChEBI" id="CHEBI:30879"/>
        <dbReference type="ChEBI" id="CHEBI:35924"/>
        <dbReference type="ChEBI" id="CHEBI:50058"/>
        <dbReference type="EC" id="1.11.1.24"/>
    </reaction>
</comment>
<evidence type="ECO:0000313" key="14">
    <source>
        <dbReference type="Proteomes" id="UP001575105"/>
    </source>
</evidence>
<proteinExistence type="inferred from homology"/>
<keyword evidence="3" id="KW-0575">Peroxidase</keyword>
<dbReference type="InterPro" id="IPR000866">
    <property type="entry name" value="AhpC/TSA"/>
</dbReference>
<dbReference type="RefSeq" id="WP_425346635.1">
    <property type="nucleotide sequence ID" value="NZ_JBGUBD010000011.1"/>
</dbReference>
<evidence type="ECO:0000256" key="5">
    <source>
        <dbReference type="ARBA" id="ARBA00023002"/>
    </source>
</evidence>
<protein>
    <recommendedName>
        <fullName evidence="2">thioredoxin-dependent peroxiredoxin</fullName>
        <ecNumber evidence="2">1.11.1.24</ecNumber>
    </recommendedName>
    <alternativeName>
        <fullName evidence="8">Thioredoxin peroxidase</fullName>
    </alternativeName>
    <alternativeName>
        <fullName evidence="10">Thioredoxin-dependent peroxiredoxin Bcp</fullName>
    </alternativeName>
</protein>
<keyword evidence="4" id="KW-0049">Antioxidant</keyword>
<reference evidence="13 14" key="1">
    <citation type="submission" date="2024-08" db="EMBL/GenBank/DDBJ databases">
        <title>Whole-genome sequencing of halo(alkali)philic microorganisms from hypersaline lakes.</title>
        <authorList>
            <person name="Sorokin D.Y."/>
            <person name="Merkel A.Y."/>
            <person name="Messina E."/>
            <person name="Yakimov M."/>
        </authorList>
    </citation>
    <scope>NUCLEOTIDE SEQUENCE [LARGE SCALE GENOMIC DNA]</scope>
    <source>
        <strain evidence="13 14">AB-hyl4</strain>
    </source>
</reference>
<evidence type="ECO:0000259" key="12">
    <source>
        <dbReference type="PROSITE" id="PS51352"/>
    </source>
</evidence>
<comment type="caution">
    <text evidence="13">The sequence shown here is derived from an EMBL/GenBank/DDBJ whole genome shotgun (WGS) entry which is preliminary data.</text>
</comment>
<keyword evidence="6" id="KW-1015">Disulfide bond</keyword>
<comment type="similarity">
    <text evidence="9">Belongs to the peroxiredoxin family. BCP/PrxQ subfamily.</text>
</comment>
<dbReference type="Gene3D" id="3.40.30.10">
    <property type="entry name" value="Glutaredoxin"/>
    <property type="match status" value="1"/>
</dbReference>
<dbReference type="SUPFAM" id="SSF52833">
    <property type="entry name" value="Thioredoxin-like"/>
    <property type="match status" value="1"/>
</dbReference>
<dbReference type="PANTHER" id="PTHR42801:SF7">
    <property type="entry name" value="SLL1159 PROTEIN"/>
    <property type="match status" value="1"/>
</dbReference>
<dbReference type="Pfam" id="PF00578">
    <property type="entry name" value="AhpC-TSA"/>
    <property type="match status" value="1"/>
</dbReference>
<dbReference type="PROSITE" id="PS51352">
    <property type="entry name" value="THIOREDOXIN_2"/>
    <property type="match status" value="1"/>
</dbReference>
<sequence>MALVIMALMTMAACENGAERVAVNDSPPVPERAEDVQPLTEGQPAPVAVLRTADDDLVDLAEQYRQQPTMLIFYRGGWCPYCNVQLGHLMEAEQAIEEMGIAVLAISPDRPAVLRENPNEAGHGYRLLSDSDMALAKAFGVAFRVADETVEQYHGFGIDLEDASGQSHHLLPVPAIYLVDRDGMIRFAHWDADYRERLSPEALIEAAGRMSN</sequence>
<evidence type="ECO:0000256" key="11">
    <source>
        <dbReference type="ARBA" id="ARBA00049091"/>
    </source>
</evidence>
<evidence type="ECO:0000313" key="13">
    <source>
        <dbReference type="EMBL" id="MFA9479711.1"/>
    </source>
</evidence>
<dbReference type="EC" id="1.11.1.24" evidence="2"/>
<evidence type="ECO:0000256" key="3">
    <source>
        <dbReference type="ARBA" id="ARBA00022559"/>
    </source>
</evidence>
<comment type="function">
    <text evidence="1">Thiol-specific peroxidase that catalyzes the reduction of hydrogen peroxide and organic hydroperoxides to water and alcohols, respectively. Plays a role in cell protection against oxidative stress by detoxifying peroxides and as sensor of hydrogen peroxide-mediated signaling events.</text>
</comment>
<name>A0ABV4UAD6_9BACT</name>
<accession>A0ABV4UAD6</accession>
<keyword evidence="5" id="KW-0560">Oxidoreductase</keyword>
<dbReference type="Proteomes" id="UP001575105">
    <property type="component" value="Unassembled WGS sequence"/>
</dbReference>
<dbReference type="InterPro" id="IPR050924">
    <property type="entry name" value="Peroxiredoxin_BCP/PrxQ"/>
</dbReference>
<organism evidence="13 14">
    <name type="scientific">Natronomicrosphaera hydrolytica</name>
    <dbReference type="NCBI Taxonomy" id="3242702"/>
    <lineage>
        <taxon>Bacteria</taxon>
        <taxon>Pseudomonadati</taxon>
        <taxon>Planctomycetota</taxon>
        <taxon>Phycisphaerae</taxon>
        <taxon>Phycisphaerales</taxon>
        <taxon>Phycisphaeraceae</taxon>
        <taxon>Natronomicrosphaera</taxon>
    </lineage>
</organism>
<keyword evidence="7" id="KW-0676">Redox-active center</keyword>
<dbReference type="PANTHER" id="PTHR42801">
    <property type="entry name" value="THIOREDOXIN-DEPENDENT PEROXIDE REDUCTASE"/>
    <property type="match status" value="1"/>
</dbReference>
<feature type="domain" description="Thioredoxin" evidence="12">
    <location>
        <begin position="39"/>
        <end position="212"/>
    </location>
</feature>